<accession>A0A1T2KYS0</accession>
<feature type="domain" description="Helicase/UvrB N-terminal" evidence="1">
    <location>
        <begin position="158"/>
        <end position="231"/>
    </location>
</feature>
<evidence type="ECO:0000259" key="2">
    <source>
        <dbReference type="Pfam" id="PF13156"/>
    </source>
</evidence>
<evidence type="ECO:0000313" key="4">
    <source>
        <dbReference type="Proteomes" id="UP000190198"/>
    </source>
</evidence>
<dbReference type="AlphaFoldDB" id="A0A1T2KYS0"/>
<proteinExistence type="predicted"/>
<dbReference type="Pfam" id="PF04851">
    <property type="entry name" value="ResIII"/>
    <property type="match status" value="1"/>
</dbReference>
<name>A0A1T2KYS0_9GAMM</name>
<dbReference type="InterPro" id="IPR011335">
    <property type="entry name" value="Restrct_endonuc-II-like"/>
</dbReference>
<organism evidence="3 4">
    <name type="scientific">Solemya elarraichensis gill symbiont</name>
    <dbReference type="NCBI Taxonomy" id="1918949"/>
    <lineage>
        <taxon>Bacteria</taxon>
        <taxon>Pseudomonadati</taxon>
        <taxon>Pseudomonadota</taxon>
        <taxon>Gammaproteobacteria</taxon>
        <taxon>sulfur-oxidizing symbionts</taxon>
    </lineage>
</organism>
<feature type="domain" description="Mrr-like" evidence="2">
    <location>
        <begin position="29"/>
        <end position="147"/>
    </location>
</feature>
<evidence type="ECO:0008006" key="5">
    <source>
        <dbReference type="Google" id="ProtNLM"/>
    </source>
</evidence>
<dbReference type="InterPro" id="IPR006935">
    <property type="entry name" value="Helicase/UvrB_N"/>
</dbReference>
<dbReference type="Pfam" id="PF13156">
    <property type="entry name" value="Mrr_cat_2"/>
    <property type="match status" value="1"/>
</dbReference>
<dbReference type="SUPFAM" id="SSF52980">
    <property type="entry name" value="Restriction endonuclease-like"/>
    <property type="match status" value="1"/>
</dbReference>
<keyword evidence="4" id="KW-1185">Reference proteome</keyword>
<dbReference type="SUPFAM" id="SSF52540">
    <property type="entry name" value="P-loop containing nucleoside triphosphate hydrolases"/>
    <property type="match status" value="1"/>
</dbReference>
<dbReference type="InterPro" id="IPR039442">
    <property type="entry name" value="Mrr-like_dom"/>
</dbReference>
<sequence length="239" mass="27698">MSRFSECIASLDQDKKGVQFERFVKWFLKNDPEWSTQVDKVWLWNEYPNRWGADLGIDLVFKHKNGETWAVQAKCYSEEYPIKKSDVDSFLSESNRKLIDRRLLISSTDIIGKNAKQVCFDQEKPVTLFLYSDVDKSVIDYPKSFKELSKAKQRKKPTPRPHQREAIKAVAKGFENTDRGQLIMACGTGKTFTTLWIKERLEAGSTLILLPSLSLLSQTLREWTSACNEEFEALCVWRL</sequence>
<dbReference type="CDD" id="cd22333">
    <property type="entry name" value="LlaBIII_nuclease-like"/>
    <property type="match status" value="1"/>
</dbReference>
<reference evidence="3 4" key="1">
    <citation type="submission" date="2016-11" db="EMBL/GenBank/DDBJ databases">
        <title>Mixed transmission modes and dynamic genome evolution in an obligate animal-bacterial symbiosis.</title>
        <authorList>
            <person name="Russell S.L."/>
            <person name="Corbett-Detig R.B."/>
            <person name="Cavanaugh C.M."/>
        </authorList>
    </citation>
    <scope>NUCLEOTIDE SEQUENCE [LARGE SCALE GENOMIC DNA]</scope>
    <source>
        <strain evidence="3">Sp-SM6</strain>
    </source>
</reference>
<dbReference type="OrthoDB" id="9804086at2"/>
<dbReference type="Gene3D" id="3.40.50.300">
    <property type="entry name" value="P-loop containing nucleotide triphosphate hydrolases"/>
    <property type="match status" value="1"/>
</dbReference>
<protein>
    <recommendedName>
        <fullName evidence="5">Helicase/UvrB N-terminal domain-containing protein</fullName>
    </recommendedName>
</protein>
<evidence type="ECO:0000259" key="1">
    <source>
        <dbReference type="Pfam" id="PF04851"/>
    </source>
</evidence>
<dbReference type="InterPro" id="IPR027417">
    <property type="entry name" value="P-loop_NTPase"/>
</dbReference>
<dbReference type="RefSeq" id="WP_078477537.1">
    <property type="nucleotide sequence ID" value="NZ_MPRK01000242.1"/>
</dbReference>
<dbReference type="PANTHER" id="PTHR47396:SF1">
    <property type="entry name" value="ATP-DEPENDENT HELICASE IRC3-RELATED"/>
    <property type="match status" value="1"/>
</dbReference>
<evidence type="ECO:0000313" key="3">
    <source>
        <dbReference type="EMBL" id="OOZ37983.1"/>
    </source>
</evidence>
<dbReference type="GO" id="GO:0005829">
    <property type="term" value="C:cytosol"/>
    <property type="evidence" value="ECO:0007669"/>
    <property type="project" value="TreeGrafter"/>
</dbReference>
<comment type="caution">
    <text evidence="3">The sequence shown here is derived from an EMBL/GenBank/DDBJ whole genome shotgun (WGS) entry which is preliminary data.</text>
</comment>
<dbReference type="GO" id="GO:0003677">
    <property type="term" value="F:DNA binding"/>
    <property type="evidence" value="ECO:0007669"/>
    <property type="project" value="InterPro"/>
</dbReference>
<dbReference type="GO" id="GO:0016787">
    <property type="term" value="F:hydrolase activity"/>
    <property type="evidence" value="ECO:0007669"/>
    <property type="project" value="InterPro"/>
</dbReference>
<dbReference type="Proteomes" id="UP000190198">
    <property type="component" value="Unassembled WGS sequence"/>
</dbReference>
<dbReference type="PANTHER" id="PTHR47396">
    <property type="entry name" value="TYPE I RESTRICTION ENZYME ECOKI R PROTEIN"/>
    <property type="match status" value="1"/>
</dbReference>
<dbReference type="GO" id="GO:0005524">
    <property type="term" value="F:ATP binding"/>
    <property type="evidence" value="ECO:0007669"/>
    <property type="project" value="InterPro"/>
</dbReference>
<dbReference type="EMBL" id="MPRK01000242">
    <property type="protein sequence ID" value="OOZ37983.1"/>
    <property type="molecule type" value="Genomic_DNA"/>
</dbReference>
<dbReference type="InterPro" id="IPR050742">
    <property type="entry name" value="Helicase_Restrict-Modif_Enz"/>
</dbReference>
<gene>
    <name evidence="3" type="ORF">BOW52_09715</name>
</gene>